<dbReference type="InterPro" id="IPR036291">
    <property type="entry name" value="NAD(P)-bd_dom_sf"/>
</dbReference>
<dbReference type="OrthoDB" id="4425838at2"/>
<dbReference type="GO" id="GO:0055129">
    <property type="term" value="P:L-proline biosynthetic process"/>
    <property type="evidence" value="ECO:0007669"/>
    <property type="project" value="TreeGrafter"/>
</dbReference>
<reference evidence="5 6" key="1">
    <citation type="submission" date="2016-11" db="EMBL/GenBank/DDBJ databases">
        <authorList>
            <person name="Jaros S."/>
            <person name="Januszkiewicz K."/>
            <person name="Wedrychowicz H."/>
        </authorList>
    </citation>
    <scope>NUCLEOTIDE SEQUENCE [LARGE SCALE GENOMIC DNA]</scope>
    <source>
        <strain evidence="5 6">DSM 44523</strain>
    </source>
</reference>
<feature type="compositionally biased region" description="Polar residues" evidence="3">
    <location>
        <begin position="1"/>
        <end position="13"/>
    </location>
</feature>
<feature type="binding site" evidence="2">
    <location>
        <position position="72"/>
    </location>
    <ligand>
        <name>NADPH</name>
        <dbReference type="ChEBI" id="CHEBI:57783"/>
    </ligand>
</feature>
<evidence type="ECO:0000259" key="4">
    <source>
        <dbReference type="Pfam" id="PF03807"/>
    </source>
</evidence>
<dbReference type="EMBL" id="FQVN01000004">
    <property type="protein sequence ID" value="SHF63183.1"/>
    <property type="molecule type" value="Genomic_DNA"/>
</dbReference>
<dbReference type="RefSeq" id="WP_073483319.1">
    <property type="nucleotide sequence ID" value="NZ_FQVN01000004.1"/>
</dbReference>
<dbReference type="InterPro" id="IPR000304">
    <property type="entry name" value="Pyrroline-COOH_reductase"/>
</dbReference>
<feature type="domain" description="Pyrroline-5-carboxylate reductase catalytic N-terminal" evidence="4">
    <location>
        <begin position="21"/>
        <end position="112"/>
    </location>
</feature>
<dbReference type="Gene3D" id="3.40.50.720">
    <property type="entry name" value="NAD(P)-binding Rossmann-like Domain"/>
    <property type="match status" value="1"/>
</dbReference>
<evidence type="ECO:0000256" key="2">
    <source>
        <dbReference type="PIRSR" id="PIRSR000193-1"/>
    </source>
</evidence>
<organism evidence="5 6">
    <name type="scientific">Streptoalloteichus hindustanus</name>
    <dbReference type="NCBI Taxonomy" id="2017"/>
    <lineage>
        <taxon>Bacteria</taxon>
        <taxon>Bacillati</taxon>
        <taxon>Actinomycetota</taxon>
        <taxon>Actinomycetes</taxon>
        <taxon>Pseudonocardiales</taxon>
        <taxon>Pseudonocardiaceae</taxon>
        <taxon>Streptoalloteichus</taxon>
    </lineage>
</organism>
<dbReference type="InterPro" id="IPR028939">
    <property type="entry name" value="P5C_Rdtase_cat_N"/>
</dbReference>
<dbReference type="PANTHER" id="PTHR11645:SF13">
    <property type="entry name" value="PYRROLINE-5-CARBOXYLATE REDUCTASE CATALYTIC N-TERMINAL DOMAIN-CONTAINING PROTEIN"/>
    <property type="match status" value="1"/>
</dbReference>
<proteinExistence type="inferred from homology"/>
<evidence type="ECO:0000256" key="1">
    <source>
        <dbReference type="ARBA" id="ARBA00005525"/>
    </source>
</evidence>
<keyword evidence="2" id="KW-0521">NADP</keyword>
<comment type="similarity">
    <text evidence="1">Belongs to the pyrroline-5-carboxylate reductase family.</text>
</comment>
<dbReference type="GO" id="GO:0004735">
    <property type="term" value="F:pyrroline-5-carboxylate reductase activity"/>
    <property type="evidence" value="ECO:0007669"/>
    <property type="project" value="InterPro"/>
</dbReference>
<dbReference type="Pfam" id="PF03807">
    <property type="entry name" value="F420_oxidored"/>
    <property type="match status" value="1"/>
</dbReference>
<dbReference type="Proteomes" id="UP000184501">
    <property type="component" value="Unassembled WGS sequence"/>
</dbReference>
<dbReference type="STRING" id="2017.SAMN05444320_104339"/>
<gene>
    <name evidence="5" type="ORF">SAMN05444320_104339</name>
</gene>
<feature type="region of interest" description="Disordered" evidence="3">
    <location>
        <begin position="1"/>
        <end position="21"/>
    </location>
</feature>
<evidence type="ECO:0000256" key="3">
    <source>
        <dbReference type="SAM" id="MobiDB-lite"/>
    </source>
</evidence>
<dbReference type="SUPFAM" id="SSF51735">
    <property type="entry name" value="NAD(P)-binding Rossmann-fold domains"/>
    <property type="match status" value="1"/>
</dbReference>
<dbReference type="AlphaFoldDB" id="A0A1M5D824"/>
<evidence type="ECO:0000313" key="5">
    <source>
        <dbReference type="EMBL" id="SHF63183.1"/>
    </source>
</evidence>
<protein>
    <submittedName>
        <fullName evidence="5">Pyrroline-5-carboxylate reductase</fullName>
    </submittedName>
</protein>
<name>A0A1M5D824_STRHI</name>
<accession>A0A1M5D824</accession>
<keyword evidence="6" id="KW-1185">Reference proteome</keyword>
<sequence length="271" mass="28919">MTPSSEPGEQQTPDPSPAGYGFVGTGEITAAIVEGLSAGVADPPAVFLSPRGREVGRALADRFPNVRVCPSNQDVLDNATSIVLAVRPQIAHEVVEELTFRPHHVVISAVAGVPLERLRDWTAPAGRVVRSIPLPQAARRQSLTVLYPDDTVARGLFERVGGILVPGEEATLEAFSAATGTFAAHLDYLATIVSWLADQGVDSEVAAAYVTHIFGQLGQSLTRRTDSLATMTAKHMTPGGLNEQFMADLRREGTPEAARRALDRLLARLRG</sequence>
<dbReference type="PIRSF" id="PIRSF000193">
    <property type="entry name" value="Pyrrol-5-carb_rd"/>
    <property type="match status" value="1"/>
</dbReference>
<evidence type="ECO:0000313" key="6">
    <source>
        <dbReference type="Proteomes" id="UP000184501"/>
    </source>
</evidence>
<dbReference type="PANTHER" id="PTHR11645">
    <property type="entry name" value="PYRROLINE-5-CARBOXYLATE REDUCTASE"/>
    <property type="match status" value="1"/>
</dbReference>
<feature type="binding site" evidence="2">
    <location>
        <begin position="85"/>
        <end position="88"/>
    </location>
    <ligand>
        <name>NADP(+)</name>
        <dbReference type="ChEBI" id="CHEBI:58349"/>
    </ligand>
</feature>